<comment type="caution">
    <text evidence="1">The sequence shown here is derived from an EMBL/GenBank/DDBJ whole genome shotgun (WGS) entry which is preliminary data.</text>
</comment>
<keyword evidence="2" id="KW-1185">Reference proteome</keyword>
<proteinExistence type="predicted"/>
<protein>
    <submittedName>
        <fullName evidence="1">Uncharacterized protein</fullName>
    </submittedName>
</protein>
<gene>
    <name evidence="1" type="ORF">B7P43_G12313</name>
</gene>
<evidence type="ECO:0000313" key="2">
    <source>
        <dbReference type="Proteomes" id="UP000235965"/>
    </source>
</evidence>
<reference evidence="1 2" key="1">
    <citation type="submission" date="2017-12" db="EMBL/GenBank/DDBJ databases">
        <title>Hemimetabolous genomes reveal molecular basis of termite eusociality.</title>
        <authorList>
            <person name="Harrison M.C."/>
            <person name="Jongepier E."/>
            <person name="Robertson H.M."/>
            <person name="Arning N."/>
            <person name="Bitard-Feildel T."/>
            <person name="Chao H."/>
            <person name="Childers C.P."/>
            <person name="Dinh H."/>
            <person name="Doddapaneni H."/>
            <person name="Dugan S."/>
            <person name="Gowin J."/>
            <person name="Greiner C."/>
            <person name="Han Y."/>
            <person name="Hu H."/>
            <person name="Hughes D.S.T."/>
            <person name="Huylmans A.-K."/>
            <person name="Kemena C."/>
            <person name="Kremer L.P.M."/>
            <person name="Lee S.L."/>
            <person name="Lopez-Ezquerra A."/>
            <person name="Mallet L."/>
            <person name="Monroy-Kuhn J.M."/>
            <person name="Moser A."/>
            <person name="Murali S.C."/>
            <person name="Muzny D.M."/>
            <person name="Otani S."/>
            <person name="Piulachs M.-D."/>
            <person name="Poelchau M."/>
            <person name="Qu J."/>
            <person name="Schaub F."/>
            <person name="Wada-Katsumata A."/>
            <person name="Worley K.C."/>
            <person name="Xie Q."/>
            <person name="Ylla G."/>
            <person name="Poulsen M."/>
            <person name="Gibbs R.A."/>
            <person name="Schal C."/>
            <person name="Richards S."/>
            <person name="Belles X."/>
            <person name="Korb J."/>
            <person name="Bornberg-Bauer E."/>
        </authorList>
    </citation>
    <scope>NUCLEOTIDE SEQUENCE [LARGE SCALE GENOMIC DNA]</scope>
    <source>
        <tissue evidence="1">Whole body</tissue>
    </source>
</reference>
<organism evidence="1 2">
    <name type="scientific">Cryptotermes secundus</name>
    <dbReference type="NCBI Taxonomy" id="105785"/>
    <lineage>
        <taxon>Eukaryota</taxon>
        <taxon>Metazoa</taxon>
        <taxon>Ecdysozoa</taxon>
        <taxon>Arthropoda</taxon>
        <taxon>Hexapoda</taxon>
        <taxon>Insecta</taxon>
        <taxon>Pterygota</taxon>
        <taxon>Neoptera</taxon>
        <taxon>Polyneoptera</taxon>
        <taxon>Dictyoptera</taxon>
        <taxon>Blattodea</taxon>
        <taxon>Blattoidea</taxon>
        <taxon>Termitoidae</taxon>
        <taxon>Kalotermitidae</taxon>
        <taxon>Cryptotermitinae</taxon>
        <taxon>Cryptotermes</taxon>
    </lineage>
</organism>
<dbReference type="EMBL" id="NEVH01002700">
    <property type="protein sequence ID" value="PNF41532.1"/>
    <property type="molecule type" value="Genomic_DNA"/>
</dbReference>
<sequence length="52" mass="5772">MQKQLQQLLSLPVVSLNGLEAKHSQSPKLNWTELNGAEMSRSDSLCALLYSL</sequence>
<dbReference type="AlphaFoldDB" id="A0A2J7RL22"/>
<dbReference type="Proteomes" id="UP000235965">
    <property type="component" value="Unassembled WGS sequence"/>
</dbReference>
<evidence type="ECO:0000313" key="1">
    <source>
        <dbReference type="EMBL" id="PNF41532.1"/>
    </source>
</evidence>
<name>A0A2J7RL22_9NEOP</name>
<accession>A0A2J7RL22</accession>
<dbReference type="InParanoid" id="A0A2J7RL22"/>